<keyword evidence="1" id="KW-0040">ANK repeat</keyword>
<dbReference type="eggNOG" id="KOG4177">
    <property type="taxonomic scope" value="Eukaryota"/>
</dbReference>
<proteinExistence type="predicted"/>
<organism evidence="3 4">
    <name type="scientific">Trichomonas vaginalis (strain ATCC PRA-98 / G3)</name>
    <dbReference type="NCBI Taxonomy" id="412133"/>
    <lineage>
        <taxon>Eukaryota</taxon>
        <taxon>Metamonada</taxon>
        <taxon>Parabasalia</taxon>
        <taxon>Trichomonadida</taxon>
        <taxon>Trichomonadidae</taxon>
        <taxon>Trichomonas</taxon>
    </lineage>
</organism>
<dbReference type="VEuPathDB" id="TrichDB:TVAG_434150"/>
<evidence type="ECO:0000256" key="1">
    <source>
        <dbReference type="PROSITE-ProRule" id="PRU00023"/>
    </source>
</evidence>
<dbReference type="SMART" id="SM00248">
    <property type="entry name" value="ANK"/>
    <property type="match status" value="9"/>
</dbReference>
<feature type="repeat" description="ANK" evidence="1">
    <location>
        <begin position="478"/>
        <end position="510"/>
    </location>
</feature>
<gene>
    <name evidence="3" type="ORF">TVAG_434150</name>
</gene>
<dbReference type="EMBL" id="DS113240">
    <property type="protein sequence ID" value="EAY16578.1"/>
    <property type="molecule type" value="Genomic_DNA"/>
</dbReference>
<feature type="repeat" description="ANK" evidence="1">
    <location>
        <begin position="347"/>
        <end position="379"/>
    </location>
</feature>
<dbReference type="RefSeq" id="XP_001328801.1">
    <property type="nucleotide sequence ID" value="XM_001328766.1"/>
</dbReference>
<reference evidence="3" key="1">
    <citation type="submission" date="2006-10" db="EMBL/GenBank/DDBJ databases">
        <authorList>
            <person name="Amadeo P."/>
            <person name="Zhao Q."/>
            <person name="Wortman J."/>
            <person name="Fraser-Liggett C."/>
            <person name="Carlton J."/>
        </authorList>
    </citation>
    <scope>NUCLEOTIDE SEQUENCE</scope>
    <source>
        <strain evidence="3">G3</strain>
    </source>
</reference>
<dbReference type="InterPro" id="IPR020683">
    <property type="entry name" value="DUF3447"/>
</dbReference>
<dbReference type="STRING" id="5722.A2DSJ8"/>
<dbReference type="Pfam" id="PF11929">
    <property type="entry name" value="DUF3447"/>
    <property type="match status" value="1"/>
</dbReference>
<feature type="repeat" description="ANK" evidence="1">
    <location>
        <begin position="445"/>
        <end position="477"/>
    </location>
</feature>
<dbReference type="Gene3D" id="1.25.40.20">
    <property type="entry name" value="Ankyrin repeat-containing domain"/>
    <property type="match status" value="3"/>
</dbReference>
<dbReference type="InParanoid" id="A2DSJ8"/>
<dbReference type="SUPFAM" id="SSF48403">
    <property type="entry name" value="Ankyrin repeat"/>
    <property type="match status" value="2"/>
</dbReference>
<dbReference type="PRINTS" id="PR01415">
    <property type="entry name" value="ANKYRIN"/>
</dbReference>
<evidence type="ECO:0000313" key="4">
    <source>
        <dbReference type="Proteomes" id="UP000001542"/>
    </source>
</evidence>
<dbReference type="PANTHER" id="PTHR24182:SF13">
    <property type="entry name" value="LD18443P"/>
    <property type="match status" value="1"/>
</dbReference>
<evidence type="ECO:0000313" key="3">
    <source>
        <dbReference type="EMBL" id="EAY16578.1"/>
    </source>
</evidence>
<dbReference type="SMR" id="A2DSJ8"/>
<name>A2DSJ8_TRIV3</name>
<feature type="repeat" description="ANK" evidence="1">
    <location>
        <begin position="314"/>
        <end position="346"/>
    </location>
</feature>
<dbReference type="Pfam" id="PF12796">
    <property type="entry name" value="Ank_2"/>
    <property type="match status" value="2"/>
</dbReference>
<sequence>MQESQADETYLELASQNKEYIATFDNIYQLKSNEIDEINKIYQDIKSILIDRYHFDPETILKHIDNAFTFHLFNYKPYWALIKKIDDEYKPFTDRLSPFCQYLFNKAYGLLISDYNKNRIRVFEKFYGDLDFSKSNPLFRSILYDDISEFSRLTEIPGFYANEMIECPFLHEVNGKISLIELCCYFGSVNCFKILRSKFNSFITPNCLNYSFLNANPDIVKECLAFQKPNGDSLSFSIISHNIDIFIYILNECNFKIPYQKCVEYQNLQSFLIGIDRDKYNNNDFLYFSCGFNIPSLCNFFISRGNDVNKKTYNGESSIYCAVKNNNCDVVKTLIDHDSKVNVDSLLDNSPLHYAVQFNSIKIVELLLSKGADPNAKNRFTETPIFWSAKRNDIESIKLLLKYGADINWRDVCGSNVLFQMQYLNKETLEFLIDNGADVNCTKIDKGTLLHEAAMFNLRDIAETLCSHGLKINSRDKYGATPLHIASINNSLETAKLLLENGADINEKTNNSNTALILATINDHPEIAELLLNHGADINDKDGYGYSVVSICVNRKKCKMLEFLKSHGFI</sequence>
<dbReference type="VEuPathDB" id="TrichDB:TVAGG3_0376000"/>
<dbReference type="PROSITE" id="PS50088">
    <property type="entry name" value="ANK_REPEAT"/>
    <property type="match status" value="6"/>
</dbReference>
<feature type="repeat" description="ANK" evidence="1">
    <location>
        <begin position="380"/>
        <end position="412"/>
    </location>
</feature>
<accession>A2DSJ8</accession>
<dbReference type="Proteomes" id="UP000001542">
    <property type="component" value="Unassembled WGS sequence"/>
</dbReference>
<reference evidence="3" key="2">
    <citation type="journal article" date="2007" name="Science">
        <title>Draft genome sequence of the sexually transmitted pathogen Trichomonas vaginalis.</title>
        <authorList>
            <person name="Carlton J.M."/>
            <person name="Hirt R.P."/>
            <person name="Silva J.C."/>
            <person name="Delcher A.L."/>
            <person name="Schatz M."/>
            <person name="Zhao Q."/>
            <person name="Wortman J.R."/>
            <person name="Bidwell S.L."/>
            <person name="Alsmark U.C.M."/>
            <person name="Besteiro S."/>
            <person name="Sicheritz-Ponten T."/>
            <person name="Noel C.J."/>
            <person name="Dacks J.B."/>
            <person name="Foster P.G."/>
            <person name="Simillion C."/>
            <person name="Van de Peer Y."/>
            <person name="Miranda-Saavedra D."/>
            <person name="Barton G.J."/>
            <person name="Westrop G.D."/>
            <person name="Mueller S."/>
            <person name="Dessi D."/>
            <person name="Fiori P.L."/>
            <person name="Ren Q."/>
            <person name="Paulsen I."/>
            <person name="Zhang H."/>
            <person name="Bastida-Corcuera F.D."/>
            <person name="Simoes-Barbosa A."/>
            <person name="Brown M.T."/>
            <person name="Hayes R.D."/>
            <person name="Mukherjee M."/>
            <person name="Okumura C.Y."/>
            <person name="Schneider R."/>
            <person name="Smith A.J."/>
            <person name="Vanacova S."/>
            <person name="Villalvazo M."/>
            <person name="Haas B.J."/>
            <person name="Pertea M."/>
            <person name="Feldblyum T.V."/>
            <person name="Utterback T.R."/>
            <person name="Shu C.L."/>
            <person name="Osoegawa K."/>
            <person name="de Jong P.J."/>
            <person name="Hrdy I."/>
            <person name="Horvathova L."/>
            <person name="Zubacova Z."/>
            <person name="Dolezal P."/>
            <person name="Malik S.B."/>
            <person name="Logsdon J.M. Jr."/>
            <person name="Henze K."/>
            <person name="Gupta A."/>
            <person name="Wang C.C."/>
            <person name="Dunne R.L."/>
            <person name="Upcroft J.A."/>
            <person name="Upcroft P."/>
            <person name="White O."/>
            <person name="Salzberg S.L."/>
            <person name="Tang P."/>
            <person name="Chiu C.-H."/>
            <person name="Lee Y.-S."/>
            <person name="Embley T.M."/>
            <person name="Coombs G.H."/>
            <person name="Mottram J.C."/>
            <person name="Tachezy J."/>
            <person name="Fraser-Liggett C.M."/>
            <person name="Johnson P.J."/>
        </authorList>
    </citation>
    <scope>NUCLEOTIDE SEQUENCE [LARGE SCALE GENOMIC DNA]</scope>
    <source>
        <strain evidence="3">G3</strain>
    </source>
</reference>
<dbReference type="Pfam" id="PF00023">
    <property type="entry name" value="Ank"/>
    <property type="match status" value="2"/>
</dbReference>
<feature type="repeat" description="ANK" evidence="1">
    <location>
        <begin position="511"/>
        <end position="543"/>
    </location>
</feature>
<dbReference type="AlphaFoldDB" id="A2DSJ8"/>
<dbReference type="PROSITE" id="PS50297">
    <property type="entry name" value="ANK_REP_REGION"/>
    <property type="match status" value="4"/>
</dbReference>
<keyword evidence="4" id="KW-1185">Reference proteome</keyword>
<dbReference type="PANTHER" id="PTHR24182">
    <property type="entry name" value="ANKYRIN REPEAT AND SOCS BOX CONTAINING 4"/>
    <property type="match status" value="1"/>
</dbReference>
<dbReference type="OrthoDB" id="426293at2759"/>
<dbReference type="InterPro" id="IPR036770">
    <property type="entry name" value="Ankyrin_rpt-contain_sf"/>
</dbReference>
<evidence type="ECO:0000259" key="2">
    <source>
        <dbReference type="Pfam" id="PF11929"/>
    </source>
</evidence>
<dbReference type="KEGG" id="tva:4774583"/>
<dbReference type="InterPro" id="IPR002110">
    <property type="entry name" value="Ankyrin_rpt"/>
</dbReference>
<feature type="domain" description="DUF3447" evidence="2">
    <location>
        <begin position="199"/>
        <end position="273"/>
    </location>
</feature>
<protein>
    <submittedName>
        <fullName evidence="3">Uncoordinated, putative</fullName>
    </submittedName>
</protein>